<keyword evidence="2" id="KW-1185">Reference proteome</keyword>
<proteinExistence type="predicted"/>
<reference evidence="1 2" key="1">
    <citation type="submission" date="2018-09" db="EMBL/GenBank/DDBJ databases">
        <title>Sphingomonas peninsula sp. nov., isolated from fildes peninsula, Antarctic soil.</title>
        <authorList>
            <person name="Yingchao G."/>
        </authorList>
    </citation>
    <scope>NUCLEOTIDE SEQUENCE [LARGE SCALE GENOMIC DNA]</scope>
    <source>
        <strain evidence="1 2">YZ-8</strain>
    </source>
</reference>
<sequence>MTRNHFAIQRSLERDGSEIVTEDAWLAKVPAMSACLAETRRYQTDPEYAAAQDADRADRQAAVYDKMDAGVARFWAGRKAVS</sequence>
<dbReference type="EMBL" id="CP032829">
    <property type="protein sequence ID" value="AYJ87633.1"/>
    <property type="molecule type" value="Genomic_DNA"/>
</dbReference>
<dbReference type="Proteomes" id="UP000276254">
    <property type="component" value="Chromosome"/>
</dbReference>
<name>A0A494TKS4_SPHPE</name>
<evidence type="ECO:0000313" key="1">
    <source>
        <dbReference type="EMBL" id="AYJ87633.1"/>
    </source>
</evidence>
<organism evidence="1 2">
    <name type="scientific">Sphingomonas paeninsulae</name>
    <dbReference type="NCBI Taxonomy" id="2319844"/>
    <lineage>
        <taxon>Bacteria</taxon>
        <taxon>Pseudomonadati</taxon>
        <taxon>Pseudomonadota</taxon>
        <taxon>Alphaproteobacteria</taxon>
        <taxon>Sphingomonadales</taxon>
        <taxon>Sphingomonadaceae</taxon>
        <taxon>Sphingomonas</taxon>
    </lineage>
</organism>
<accession>A0A494TKS4</accession>
<gene>
    <name evidence="1" type="ORF">D3Y57_19040</name>
</gene>
<dbReference type="RefSeq" id="WP_121155204.1">
    <property type="nucleotide sequence ID" value="NZ_CP032829.1"/>
</dbReference>
<dbReference type="AlphaFoldDB" id="A0A494TKS4"/>
<evidence type="ECO:0000313" key="2">
    <source>
        <dbReference type="Proteomes" id="UP000276254"/>
    </source>
</evidence>
<dbReference type="KEGG" id="spha:D3Y57_19040"/>
<protein>
    <submittedName>
        <fullName evidence="1">Uncharacterized protein</fullName>
    </submittedName>
</protein>